<protein>
    <submittedName>
        <fullName evidence="1">16824_t:CDS:1</fullName>
    </submittedName>
</protein>
<organism evidence="1 2">
    <name type="scientific">Dentiscutata heterogama</name>
    <dbReference type="NCBI Taxonomy" id="1316150"/>
    <lineage>
        <taxon>Eukaryota</taxon>
        <taxon>Fungi</taxon>
        <taxon>Fungi incertae sedis</taxon>
        <taxon>Mucoromycota</taxon>
        <taxon>Glomeromycotina</taxon>
        <taxon>Glomeromycetes</taxon>
        <taxon>Diversisporales</taxon>
        <taxon>Gigasporaceae</taxon>
        <taxon>Dentiscutata</taxon>
    </lineage>
</organism>
<evidence type="ECO:0000313" key="1">
    <source>
        <dbReference type="EMBL" id="CAG8623059.1"/>
    </source>
</evidence>
<comment type="caution">
    <text evidence="1">The sequence shown here is derived from an EMBL/GenBank/DDBJ whole genome shotgun (WGS) entry which is preliminary data.</text>
</comment>
<keyword evidence="2" id="KW-1185">Reference proteome</keyword>
<accession>A0ACA9N1Z6</accession>
<sequence length="91" mass="10115">MVHNLFTTRSPSTSPPVLARWTNDFDDRRVCFRPNTRGVALYIAGALFGIGWLGFIDALIYTAIYNGKDAVFSLISLEDWICGILSTIGMI</sequence>
<proteinExistence type="predicted"/>
<dbReference type="Proteomes" id="UP000789702">
    <property type="component" value="Unassembled WGS sequence"/>
</dbReference>
<name>A0ACA9N1Z6_9GLOM</name>
<dbReference type="EMBL" id="CAJVPU010012386">
    <property type="protein sequence ID" value="CAG8623059.1"/>
    <property type="molecule type" value="Genomic_DNA"/>
</dbReference>
<feature type="non-terminal residue" evidence="1">
    <location>
        <position position="91"/>
    </location>
</feature>
<reference evidence="1" key="1">
    <citation type="submission" date="2021-06" db="EMBL/GenBank/DDBJ databases">
        <authorList>
            <person name="Kallberg Y."/>
            <person name="Tangrot J."/>
            <person name="Rosling A."/>
        </authorList>
    </citation>
    <scope>NUCLEOTIDE SEQUENCE</scope>
    <source>
        <strain evidence="1">IL203A</strain>
    </source>
</reference>
<gene>
    <name evidence="1" type="ORF">DHETER_LOCUS8095</name>
</gene>
<evidence type="ECO:0000313" key="2">
    <source>
        <dbReference type="Proteomes" id="UP000789702"/>
    </source>
</evidence>